<dbReference type="InterPro" id="IPR011006">
    <property type="entry name" value="CheY-like_superfamily"/>
</dbReference>
<protein>
    <submittedName>
        <fullName evidence="3">Hydrogenase transcriptional regulatory protein hupR1</fullName>
    </submittedName>
</protein>
<comment type="caution">
    <text evidence="3">The sequence shown here is derived from an EMBL/GenBank/DDBJ whole genome shotgun (WGS) entry which is preliminary data.</text>
</comment>
<dbReference type="InterPro" id="IPR050595">
    <property type="entry name" value="Bact_response_regulator"/>
</dbReference>
<name>A0A1J5SBA0_9ZZZZ</name>
<evidence type="ECO:0000256" key="1">
    <source>
        <dbReference type="ARBA" id="ARBA00022553"/>
    </source>
</evidence>
<proteinExistence type="predicted"/>
<dbReference type="AlphaFoldDB" id="A0A1J5SBA0"/>
<dbReference type="SUPFAM" id="SSF52172">
    <property type="entry name" value="CheY-like"/>
    <property type="match status" value="1"/>
</dbReference>
<dbReference type="Gene3D" id="3.40.50.2300">
    <property type="match status" value="1"/>
</dbReference>
<reference evidence="3" key="1">
    <citation type="submission" date="2016-10" db="EMBL/GenBank/DDBJ databases">
        <title>Sequence of Gallionella enrichment culture.</title>
        <authorList>
            <person name="Poehlein A."/>
            <person name="Muehling M."/>
            <person name="Daniel R."/>
        </authorList>
    </citation>
    <scope>NUCLEOTIDE SEQUENCE</scope>
</reference>
<dbReference type="PANTHER" id="PTHR44591">
    <property type="entry name" value="STRESS RESPONSE REGULATOR PROTEIN 1"/>
    <property type="match status" value="1"/>
</dbReference>
<dbReference type="EMBL" id="MLJW01000083">
    <property type="protein sequence ID" value="OIR01477.1"/>
    <property type="molecule type" value="Genomic_DNA"/>
</dbReference>
<sequence length="143" mass="15909">MNPSDAKTPAPPAKKDPVLLIDDERALLDVFAAALSPYFEITTATSVREAEFILHKKPFKVIVADHLMPGGNGMSLLVRVREEYPHMQRVLVTGYMKPEMLLRSVNEAALFRYLLKPVSINELIKVVQDAVKLHDQKVSGAVS</sequence>
<dbReference type="Pfam" id="PF00072">
    <property type="entry name" value="Response_reg"/>
    <property type="match status" value="1"/>
</dbReference>
<dbReference type="InterPro" id="IPR001789">
    <property type="entry name" value="Sig_transdc_resp-reg_receiver"/>
</dbReference>
<dbReference type="PROSITE" id="PS50110">
    <property type="entry name" value="RESPONSE_REGULATORY"/>
    <property type="match status" value="1"/>
</dbReference>
<dbReference type="SMART" id="SM00448">
    <property type="entry name" value="REC"/>
    <property type="match status" value="1"/>
</dbReference>
<evidence type="ECO:0000313" key="3">
    <source>
        <dbReference type="EMBL" id="OIR01477.1"/>
    </source>
</evidence>
<accession>A0A1J5SBA0</accession>
<feature type="domain" description="Response regulatory" evidence="2">
    <location>
        <begin position="17"/>
        <end position="131"/>
    </location>
</feature>
<organism evidence="3">
    <name type="scientific">mine drainage metagenome</name>
    <dbReference type="NCBI Taxonomy" id="410659"/>
    <lineage>
        <taxon>unclassified sequences</taxon>
        <taxon>metagenomes</taxon>
        <taxon>ecological metagenomes</taxon>
    </lineage>
</organism>
<dbReference type="GO" id="GO:0000160">
    <property type="term" value="P:phosphorelay signal transduction system"/>
    <property type="evidence" value="ECO:0007669"/>
    <property type="project" value="InterPro"/>
</dbReference>
<gene>
    <name evidence="3" type="primary">hupR1_10</name>
    <name evidence="3" type="ORF">GALL_163780</name>
</gene>
<keyword evidence="1" id="KW-0597">Phosphoprotein</keyword>
<evidence type="ECO:0000259" key="2">
    <source>
        <dbReference type="PROSITE" id="PS50110"/>
    </source>
</evidence>
<dbReference type="PANTHER" id="PTHR44591:SF19">
    <property type="entry name" value="TWO-COMPONENT RESPONSE REGULATOR-RELATED"/>
    <property type="match status" value="1"/>
</dbReference>